<evidence type="ECO:0000256" key="2">
    <source>
        <dbReference type="SAM" id="Phobius"/>
    </source>
</evidence>
<proteinExistence type="predicted"/>
<feature type="region of interest" description="Disordered" evidence="1">
    <location>
        <begin position="91"/>
        <end position="132"/>
    </location>
</feature>
<evidence type="ECO:0000313" key="5">
    <source>
        <dbReference type="Proteomes" id="UP000777482"/>
    </source>
</evidence>
<protein>
    <recommendedName>
        <fullName evidence="6">Proteophosphoglycan ppg4</fullName>
    </recommendedName>
</protein>
<feature type="signal peptide" evidence="3">
    <location>
        <begin position="1"/>
        <end position="37"/>
    </location>
</feature>
<feature type="compositionally biased region" description="Basic and acidic residues" evidence="1">
    <location>
        <begin position="91"/>
        <end position="100"/>
    </location>
</feature>
<dbReference type="EMBL" id="PUHQ01000023">
    <property type="protein sequence ID" value="KAG0662943.1"/>
    <property type="molecule type" value="Genomic_DNA"/>
</dbReference>
<feature type="chain" id="PRO_5040161637" description="Proteophosphoglycan ppg4" evidence="3">
    <location>
        <begin position="38"/>
        <end position="426"/>
    </location>
</feature>
<dbReference type="OrthoDB" id="10585566at2759"/>
<organism evidence="4 5">
    <name type="scientific">Rhodotorula mucilaginosa</name>
    <name type="common">Yeast</name>
    <name type="synonym">Rhodotorula rubra</name>
    <dbReference type="NCBI Taxonomy" id="5537"/>
    <lineage>
        <taxon>Eukaryota</taxon>
        <taxon>Fungi</taxon>
        <taxon>Dikarya</taxon>
        <taxon>Basidiomycota</taxon>
        <taxon>Pucciniomycotina</taxon>
        <taxon>Microbotryomycetes</taxon>
        <taxon>Sporidiobolales</taxon>
        <taxon>Sporidiobolaceae</taxon>
        <taxon>Rhodotorula</taxon>
    </lineage>
</organism>
<feature type="region of interest" description="Disordered" evidence="1">
    <location>
        <begin position="153"/>
        <end position="188"/>
    </location>
</feature>
<keyword evidence="2" id="KW-1133">Transmembrane helix</keyword>
<feature type="transmembrane region" description="Helical" evidence="2">
    <location>
        <begin position="212"/>
        <end position="231"/>
    </location>
</feature>
<dbReference type="AlphaFoldDB" id="A0A9P7B7X0"/>
<evidence type="ECO:0000256" key="3">
    <source>
        <dbReference type="SAM" id="SignalP"/>
    </source>
</evidence>
<feature type="compositionally biased region" description="Low complexity" evidence="1">
    <location>
        <begin position="171"/>
        <end position="183"/>
    </location>
</feature>
<feature type="transmembrane region" description="Helical" evidence="2">
    <location>
        <begin position="238"/>
        <end position="259"/>
    </location>
</feature>
<feature type="compositionally biased region" description="Basic residues" evidence="1">
    <location>
        <begin position="101"/>
        <end position="113"/>
    </location>
</feature>
<keyword evidence="2" id="KW-0812">Transmembrane</keyword>
<name>A0A9P7B7X0_RHOMI</name>
<accession>A0A9P7B7X0</accession>
<comment type="caution">
    <text evidence="4">The sequence shown here is derived from an EMBL/GenBank/DDBJ whole genome shotgun (WGS) entry which is preliminary data.</text>
</comment>
<gene>
    <name evidence="4" type="ORF">C6P46_003031</name>
</gene>
<evidence type="ECO:0008006" key="6">
    <source>
        <dbReference type="Google" id="ProtNLM"/>
    </source>
</evidence>
<keyword evidence="3" id="KW-0732">Signal</keyword>
<keyword evidence="2" id="KW-0472">Membrane</keyword>
<dbReference type="Proteomes" id="UP000777482">
    <property type="component" value="Unassembled WGS sequence"/>
</dbReference>
<keyword evidence="5" id="KW-1185">Reference proteome</keyword>
<sequence>MTSRRRLRPRATRPTPLHWLSRTAFTALLLATAAVHASTQVQPGPDDDCALAHDPDLNDTLDSAVWPANAAAPLSDGYDLLFEKARREVRLEQRAEEESRRRQKQRKNDRRRRGGDAGDLDESDYASSTTGAASLEPANGVRVVRETFYIPRDQLGGSPEREEHSSVAPQDSDAVGAGASSSDPSPPADFRQTVGKLRILRPLFTYAIQHPLRFLLSYLISPLLSLTWFLLVELASWILLLFYPIAYLVSMFVLAPLYAFSSAVSALAPVLYALGGALAIGAGIGALGGLVAAQSTRAAIDATLDRTQRTLRWFGILAKDEEGSRLDEDQGNDEAASRESYAGLSREADQLAAEAMAEAEAEDANDQQLKKKEELVVAVQKDDDREWHRAHAAAEARANRIEALRYRVKLEGAGPSHPTDTSMLVA</sequence>
<feature type="transmembrane region" description="Helical" evidence="2">
    <location>
        <begin position="271"/>
        <end position="293"/>
    </location>
</feature>
<evidence type="ECO:0000256" key="1">
    <source>
        <dbReference type="SAM" id="MobiDB-lite"/>
    </source>
</evidence>
<reference evidence="4 5" key="1">
    <citation type="submission" date="2020-11" db="EMBL/GenBank/DDBJ databases">
        <title>Kefir isolates.</title>
        <authorList>
            <person name="Marcisauskas S."/>
            <person name="Kim Y."/>
            <person name="Blasche S."/>
        </authorList>
    </citation>
    <scope>NUCLEOTIDE SEQUENCE [LARGE SCALE GENOMIC DNA]</scope>
    <source>
        <strain evidence="4 5">KR</strain>
    </source>
</reference>
<evidence type="ECO:0000313" key="4">
    <source>
        <dbReference type="EMBL" id="KAG0662943.1"/>
    </source>
</evidence>